<dbReference type="AlphaFoldDB" id="M4VNH7"/>
<accession>M4VNH7</accession>
<organism evidence="1">
    <name type="scientific">alpha proteobacterium U95</name>
    <dbReference type="NCBI Taxonomy" id="649539"/>
    <lineage>
        <taxon>Bacteria</taxon>
        <taxon>Pseudomonadati</taxon>
        <taxon>Pseudomonadota</taxon>
        <taxon>Alphaproteobacteria</taxon>
    </lineage>
</organism>
<reference evidence="1" key="1">
    <citation type="journal article" date="2013" name="Mar. Drugs">
        <title>Assessing the effectiveness of functional genetic screens for the identification of bioactive metabolites.</title>
        <authorList>
            <person name="Penesyan A."/>
            <person name="Ballestriero F."/>
            <person name="Daim M."/>
            <person name="Kjelleberg S."/>
            <person name="Thomas T."/>
            <person name="Egan S."/>
        </authorList>
    </citation>
    <scope>NUCLEOTIDE SEQUENCE</scope>
    <source>
        <strain evidence="1">U95</strain>
    </source>
</reference>
<sequence>MTAMSTSDTHRHIEDTAERFPEQMLLINHVFDFDFNEIEKVVERISSNIDLMQAFEQTAKYIEQSELPDMEKAQLMQLIGEETEVIAYAQTSRCSVIAI</sequence>
<name>M4VNH7_9PROT</name>
<protein>
    <submittedName>
        <fullName evidence="1">Uncharacterized protein</fullName>
    </submittedName>
</protein>
<evidence type="ECO:0000313" key="1">
    <source>
        <dbReference type="EMBL" id="AGI04150.1"/>
    </source>
</evidence>
<proteinExistence type="predicted"/>
<dbReference type="EMBL" id="KC211768">
    <property type="protein sequence ID" value="AGI04150.1"/>
    <property type="molecule type" value="Genomic_DNA"/>
</dbReference>